<dbReference type="EMBL" id="CAUOFW020004969">
    <property type="protein sequence ID" value="CAK9167937.1"/>
    <property type="molecule type" value="Genomic_DNA"/>
</dbReference>
<evidence type="ECO:0000313" key="1">
    <source>
        <dbReference type="EMBL" id="CAK9167937.1"/>
    </source>
</evidence>
<accession>A0ABC8TIK1</accession>
<dbReference type="Proteomes" id="UP001642360">
    <property type="component" value="Unassembled WGS sequence"/>
</dbReference>
<comment type="caution">
    <text evidence="1">The sequence shown here is derived from an EMBL/GenBank/DDBJ whole genome shotgun (WGS) entry which is preliminary data.</text>
</comment>
<dbReference type="Gene3D" id="3.20.20.80">
    <property type="entry name" value="Glycosidases"/>
    <property type="match status" value="1"/>
</dbReference>
<keyword evidence="2" id="KW-1185">Reference proteome</keyword>
<protein>
    <submittedName>
        <fullName evidence="1">Uncharacterized protein</fullName>
    </submittedName>
</protein>
<name>A0ABC8TIK1_9AQUA</name>
<reference evidence="1 2" key="1">
    <citation type="submission" date="2024-02" db="EMBL/GenBank/DDBJ databases">
        <authorList>
            <person name="Vignale AGUSTIN F."/>
            <person name="Sosa J E."/>
            <person name="Modenutti C."/>
        </authorList>
    </citation>
    <scope>NUCLEOTIDE SEQUENCE [LARGE SCALE GENOMIC DNA]</scope>
</reference>
<sequence length="218" mass="24209">MAYKSMKEGIEAISSFNRRAPMVEFQEYGRVASMRLNFLASQGRRVEQFTLGMLKMQIPKKFGIKDLDTRLSVGVEVGMSGYGIFVISVEEDMCAILSVAKFIAVVFLGLSSRVDEDTVGRSLQDTQKLILFLGKGFLSFEKTGVHLADCLTQEIENEYGPKSKAYGVAGYVYMTWAGKMATELDTEVPWLMCKEDDAPNPVEFVNTELYACASVAVL</sequence>
<gene>
    <name evidence="1" type="ORF">ILEXP_LOCUS37256</name>
</gene>
<proteinExistence type="predicted"/>
<dbReference type="AlphaFoldDB" id="A0ABC8TIK1"/>
<evidence type="ECO:0000313" key="2">
    <source>
        <dbReference type="Proteomes" id="UP001642360"/>
    </source>
</evidence>
<organism evidence="1 2">
    <name type="scientific">Ilex paraguariensis</name>
    <name type="common">yerba mate</name>
    <dbReference type="NCBI Taxonomy" id="185542"/>
    <lineage>
        <taxon>Eukaryota</taxon>
        <taxon>Viridiplantae</taxon>
        <taxon>Streptophyta</taxon>
        <taxon>Embryophyta</taxon>
        <taxon>Tracheophyta</taxon>
        <taxon>Spermatophyta</taxon>
        <taxon>Magnoliopsida</taxon>
        <taxon>eudicotyledons</taxon>
        <taxon>Gunneridae</taxon>
        <taxon>Pentapetalae</taxon>
        <taxon>asterids</taxon>
        <taxon>campanulids</taxon>
        <taxon>Aquifoliales</taxon>
        <taxon>Aquifoliaceae</taxon>
        <taxon>Ilex</taxon>
    </lineage>
</organism>